<dbReference type="GO" id="GO:0003676">
    <property type="term" value="F:nucleic acid binding"/>
    <property type="evidence" value="ECO:0007669"/>
    <property type="project" value="InterPro"/>
</dbReference>
<feature type="domain" description="Integrase catalytic" evidence="1">
    <location>
        <begin position="31"/>
        <end position="104"/>
    </location>
</feature>
<evidence type="ECO:0000313" key="2">
    <source>
        <dbReference type="EMBL" id="GAA0160961.1"/>
    </source>
</evidence>
<reference evidence="2 3" key="1">
    <citation type="submission" date="2024-01" db="EMBL/GenBank/DDBJ databases">
        <title>The complete chloroplast genome sequence of Lithospermum erythrorhizon: insights into the phylogenetic relationship among Boraginaceae species and the maternal lineages of purple gromwells.</title>
        <authorList>
            <person name="Okada T."/>
            <person name="Watanabe K."/>
        </authorList>
    </citation>
    <scope>NUCLEOTIDE SEQUENCE [LARGE SCALE GENOMIC DNA]</scope>
</reference>
<comment type="caution">
    <text evidence="2">The sequence shown here is derived from an EMBL/GenBank/DDBJ whole genome shotgun (WGS) entry which is preliminary data.</text>
</comment>
<organism evidence="2 3">
    <name type="scientific">Lithospermum erythrorhizon</name>
    <name type="common">Purple gromwell</name>
    <name type="synonym">Lithospermum officinale var. erythrorhizon</name>
    <dbReference type="NCBI Taxonomy" id="34254"/>
    <lineage>
        <taxon>Eukaryota</taxon>
        <taxon>Viridiplantae</taxon>
        <taxon>Streptophyta</taxon>
        <taxon>Embryophyta</taxon>
        <taxon>Tracheophyta</taxon>
        <taxon>Spermatophyta</taxon>
        <taxon>Magnoliopsida</taxon>
        <taxon>eudicotyledons</taxon>
        <taxon>Gunneridae</taxon>
        <taxon>Pentapetalae</taxon>
        <taxon>asterids</taxon>
        <taxon>lamiids</taxon>
        <taxon>Boraginales</taxon>
        <taxon>Boraginaceae</taxon>
        <taxon>Boraginoideae</taxon>
        <taxon>Lithospermeae</taxon>
        <taxon>Lithospermum</taxon>
    </lineage>
</organism>
<evidence type="ECO:0000259" key="1">
    <source>
        <dbReference type="PROSITE" id="PS50994"/>
    </source>
</evidence>
<dbReference type="Proteomes" id="UP001454036">
    <property type="component" value="Unassembled WGS sequence"/>
</dbReference>
<keyword evidence="3" id="KW-1185">Reference proteome</keyword>
<dbReference type="InterPro" id="IPR012337">
    <property type="entry name" value="RNaseH-like_sf"/>
</dbReference>
<name>A0AAV3QCG1_LITER</name>
<dbReference type="Gene3D" id="3.30.420.10">
    <property type="entry name" value="Ribonuclease H-like superfamily/Ribonuclease H"/>
    <property type="match status" value="1"/>
</dbReference>
<dbReference type="PANTHER" id="PTHR42648:SF28">
    <property type="entry name" value="TRANSPOSON-ENCODED PROTEIN WITH RIBONUCLEASE H-LIKE AND RETROVIRUS ZINC FINGER-LIKE DOMAINS"/>
    <property type="match status" value="1"/>
</dbReference>
<evidence type="ECO:0000313" key="3">
    <source>
        <dbReference type="Proteomes" id="UP001454036"/>
    </source>
</evidence>
<protein>
    <recommendedName>
        <fullName evidence="1">Integrase catalytic domain-containing protein</fullName>
    </recommendedName>
</protein>
<dbReference type="EMBL" id="BAABME010004042">
    <property type="protein sequence ID" value="GAA0160961.1"/>
    <property type="molecule type" value="Genomic_DNA"/>
</dbReference>
<sequence length="193" mass="22680">MGKQHRVTFNKYAQRKEQVLDLVYSDVWCMIRHEQSVPKIPQHNGLAERMNRTIIKKVRCMLSYLNLPKNFWGETLCASIQLINLFPTTILEGKVPEEVWNGGKKKISYKHLRVFGCRAFVHVPKDEGTKLDNKSKQCVFLSYGDDKFGYKLYDPIAKKVIRSRDVIFFEEQTIKDFNKDVTIMLQLSMEIMR</sequence>
<dbReference type="AlphaFoldDB" id="A0AAV3QCG1"/>
<gene>
    <name evidence="2" type="ORF">LIER_17391</name>
</gene>
<dbReference type="PANTHER" id="PTHR42648">
    <property type="entry name" value="TRANSPOSASE, PUTATIVE-RELATED"/>
    <property type="match status" value="1"/>
</dbReference>
<proteinExistence type="predicted"/>
<dbReference type="PROSITE" id="PS50994">
    <property type="entry name" value="INTEGRASE"/>
    <property type="match status" value="1"/>
</dbReference>
<dbReference type="Pfam" id="PF25597">
    <property type="entry name" value="SH3_retrovirus"/>
    <property type="match status" value="1"/>
</dbReference>
<dbReference type="InterPro" id="IPR057670">
    <property type="entry name" value="SH3_retrovirus"/>
</dbReference>
<dbReference type="InterPro" id="IPR001584">
    <property type="entry name" value="Integrase_cat-core"/>
</dbReference>
<accession>A0AAV3QCG1</accession>
<dbReference type="InterPro" id="IPR036397">
    <property type="entry name" value="RNaseH_sf"/>
</dbReference>
<dbReference type="InterPro" id="IPR039537">
    <property type="entry name" value="Retrotran_Ty1/copia-like"/>
</dbReference>
<dbReference type="SUPFAM" id="SSF53098">
    <property type="entry name" value="Ribonuclease H-like"/>
    <property type="match status" value="1"/>
</dbReference>
<dbReference type="GO" id="GO:0015074">
    <property type="term" value="P:DNA integration"/>
    <property type="evidence" value="ECO:0007669"/>
    <property type="project" value="InterPro"/>
</dbReference>